<proteinExistence type="predicted"/>
<organism evidence="1 2">
    <name type="scientific">Oryzias latipes</name>
    <name type="common">Japanese rice fish</name>
    <name type="synonym">Japanese killifish</name>
    <dbReference type="NCBI Taxonomy" id="8090"/>
    <lineage>
        <taxon>Eukaryota</taxon>
        <taxon>Metazoa</taxon>
        <taxon>Chordata</taxon>
        <taxon>Craniata</taxon>
        <taxon>Vertebrata</taxon>
        <taxon>Euteleostomi</taxon>
        <taxon>Actinopterygii</taxon>
        <taxon>Neopterygii</taxon>
        <taxon>Teleostei</taxon>
        <taxon>Neoteleostei</taxon>
        <taxon>Acanthomorphata</taxon>
        <taxon>Ovalentaria</taxon>
        <taxon>Atherinomorphae</taxon>
        <taxon>Beloniformes</taxon>
        <taxon>Adrianichthyidae</taxon>
        <taxon>Oryziinae</taxon>
        <taxon>Oryzias</taxon>
    </lineage>
</organism>
<accession>A0A3P9MKE5</accession>
<dbReference type="InterPro" id="IPR027417">
    <property type="entry name" value="P-loop_NTPase"/>
</dbReference>
<reference evidence="1" key="3">
    <citation type="submission" date="2025-08" db="UniProtKB">
        <authorList>
            <consortium name="Ensembl"/>
        </authorList>
    </citation>
    <scope>IDENTIFICATION</scope>
    <source>
        <strain evidence="1">HNI</strain>
    </source>
</reference>
<evidence type="ECO:0000313" key="2">
    <source>
        <dbReference type="Proteomes" id="UP000265180"/>
    </source>
</evidence>
<dbReference type="Proteomes" id="UP000265180">
    <property type="component" value="Chromosome 16"/>
</dbReference>
<dbReference type="AlphaFoldDB" id="A0A3P9MKE5"/>
<name>A0A3P9MKE5_ORYLA</name>
<dbReference type="Gene3D" id="3.40.50.300">
    <property type="entry name" value="P-loop containing nucleotide triphosphate hydrolases"/>
    <property type="match status" value="1"/>
</dbReference>
<sequence>GELSVPHTPHDPGHENIQYHGILLPAVAHTKESLEYAENFSVKDSDVFVVTYPKSGEFVLFVL</sequence>
<reference evidence="1" key="4">
    <citation type="submission" date="2025-09" db="UniProtKB">
        <authorList>
            <consortium name="Ensembl"/>
        </authorList>
    </citation>
    <scope>IDENTIFICATION</scope>
    <source>
        <strain evidence="1">HNI</strain>
    </source>
</reference>
<evidence type="ECO:0000313" key="1">
    <source>
        <dbReference type="Ensembl" id="ENSORLP00020033355.1"/>
    </source>
</evidence>
<reference evidence="1 2" key="2">
    <citation type="submission" date="2017-04" db="EMBL/GenBank/DDBJ databases">
        <title>CpG methylation of centromeres and impact of large insertions on vertebrate speciation.</title>
        <authorList>
            <person name="Ichikawa K."/>
            <person name="Yoshimura J."/>
            <person name="Morishita S."/>
        </authorList>
    </citation>
    <scope>NUCLEOTIDE SEQUENCE</scope>
    <source>
        <strain evidence="1 2">HNI</strain>
    </source>
</reference>
<dbReference type="Ensembl" id="ENSORLT00020027155.1">
    <property type="protein sequence ID" value="ENSORLP00020033355.1"/>
    <property type="gene ID" value="ENSORLG00020019307.1"/>
</dbReference>
<dbReference type="SUPFAM" id="SSF52540">
    <property type="entry name" value="P-loop containing nucleoside triphosphate hydrolases"/>
    <property type="match status" value="1"/>
</dbReference>
<protein>
    <submittedName>
        <fullName evidence="1">Uncharacterized protein</fullName>
    </submittedName>
</protein>
<reference key="1">
    <citation type="journal article" date="2007" name="Nature">
        <title>The medaka draft genome and insights into vertebrate genome evolution.</title>
        <authorList>
            <person name="Kasahara M."/>
            <person name="Naruse K."/>
            <person name="Sasaki S."/>
            <person name="Nakatani Y."/>
            <person name="Qu W."/>
            <person name="Ahsan B."/>
            <person name="Yamada T."/>
            <person name="Nagayasu Y."/>
            <person name="Doi K."/>
            <person name="Kasai Y."/>
            <person name="Jindo T."/>
            <person name="Kobayashi D."/>
            <person name="Shimada A."/>
            <person name="Toyoda A."/>
            <person name="Kuroki Y."/>
            <person name="Fujiyama A."/>
            <person name="Sasaki T."/>
            <person name="Shimizu A."/>
            <person name="Asakawa S."/>
            <person name="Shimizu N."/>
            <person name="Hashimoto S."/>
            <person name="Yang J."/>
            <person name="Lee Y."/>
            <person name="Matsushima K."/>
            <person name="Sugano S."/>
            <person name="Sakaizumi M."/>
            <person name="Narita T."/>
            <person name="Ohishi K."/>
            <person name="Haga S."/>
            <person name="Ohta F."/>
            <person name="Nomoto H."/>
            <person name="Nogata K."/>
            <person name="Morishita T."/>
            <person name="Endo T."/>
            <person name="Shin-I T."/>
            <person name="Takeda H."/>
            <person name="Morishita S."/>
            <person name="Kohara Y."/>
        </authorList>
    </citation>
    <scope>NUCLEOTIDE SEQUENCE [LARGE SCALE GENOMIC DNA]</scope>
    <source>
        <strain>Hd-rR</strain>
    </source>
</reference>